<dbReference type="GO" id="GO:0016491">
    <property type="term" value="F:oxidoreductase activity"/>
    <property type="evidence" value="ECO:0007669"/>
    <property type="project" value="UniProtKB-KW"/>
</dbReference>
<dbReference type="Proteomes" id="UP000313988">
    <property type="component" value="Unassembled WGS sequence"/>
</dbReference>
<gene>
    <name evidence="6" type="ORF">FHR04_16875</name>
    <name evidence="5" type="ORF">HNQ04_003393</name>
</gene>
<evidence type="ECO:0000313" key="6">
    <source>
        <dbReference type="EMBL" id="TNM68279.1"/>
    </source>
</evidence>
<evidence type="ECO:0000256" key="2">
    <source>
        <dbReference type="ARBA" id="ARBA00023002"/>
    </source>
</evidence>
<dbReference type="InterPro" id="IPR000683">
    <property type="entry name" value="Gfo/Idh/MocA-like_OxRdtase_N"/>
</dbReference>
<name>A0A5C4Y074_9DEIO</name>
<evidence type="ECO:0000256" key="1">
    <source>
        <dbReference type="ARBA" id="ARBA00010928"/>
    </source>
</evidence>
<organism evidence="6 7">
    <name type="scientific">Deinococcus radiopugnans ATCC 19172</name>
    <dbReference type="NCBI Taxonomy" id="585398"/>
    <lineage>
        <taxon>Bacteria</taxon>
        <taxon>Thermotogati</taxon>
        <taxon>Deinococcota</taxon>
        <taxon>Deinococci</taxon>
        <taxon>Deinococcales</taxon>
        <taxon>Deinococcaceae</taxon>
        <taxon>Deinococcus</taxon>
    </lineage>
</organism>
<proteinExistence type="inferred from homology"/>
<dbReference type="PANTHER" id="PTHR22604">
    <property type="entry name" value="OXIDOREDUCTASES"/>
    <property type="match status" value="1"/>
</dbReference>
<dbReference type="RefSeq" id="WP_139404411.1">
    <property type="nucleotide sequence ID" value="NZ_JACHEW010000024.1"/>
</dbReference>
<dbReference type="SUPFAM" id="SSF51735">
    <property type="entry name" value="NAD(P)-binding Rossmann-fold domains"/>
    <property type="match status" value="1"/>
</dbReference>
<comment type="caution">
    <text evidence="6">The sequence shown here is derived from an EMBL/GenBank/DDBJ whole genome shotgun (WGS) entry which is preliminary data.</text>
</comment>
<accession>A0A5C4Y074</accession>
<dbReference type="Gene3D" id="3.40.50.720">
    <property type="entry name" value="NAD(P)-binding Rossmann-like Domain"/>
    <property type="match status" value="1"/>
</dbReference>
<dbReference type="Proteomes" id="UP000629870">
    <property type="component" value="Unassembled WGS sequence"/>
</dbReference>
<reference evidence="5 8" key="2">
    <citation type="submission" date="2020-08" db="EMBL/GenBank/DDBJ databases">
        <title>Genomic Encyclopedia of Type Strains, Phase IV (KMG-IV): sequencing the most valuable type-strain genomes for metagenomic binning, comparative biology and taxonomic classification.</title>
        <authorList>
            <person name="Goeker M."/>
        </authorList>
    </citation>
    <scope>NUCLEOTIDE SEQUENCE [LARGE SCALE GENOMIC DNA]</scope>
    <source>
        <strain evidence="5 8">DSM 12027</strain>
    </source>
</reference>
<sequence length="333" mass="35641">MSTSEGSSVGLRWGLLGAARIARALIPAIRAAGGEVVALGVRDAASERARAFSDEWGVPLVGGYQDVLDAELDAVYNPLPNDLHRPWSLAALRAGKHVLTEKPLVLNAAEARELADVAQATGRVLLEAFAYRFHPHIARLRELVQAGELGELRAVRAAFGFTLDNPDDFRWEADKGGGALFDVGTYPVNLIRLLLGEPTAAVARARWTPGGVDLGLSGVLEYPAALASVDCAFDWGDQPSQRLTLLGTRGTLDMNGVYNSNTQSPVSFTVTTAAGVREEEFPPFNAYAAMVDHFQRAALGEEAALYPPEDSVRHARVLDALFAAALTGERVEV</sequence>
<evidence type="ECO:0000313" key="8">
    <source>
        <dbReference type="Proteomes" id="UP000629870"/>
    </source>
</evidence>
<keyword evidence="8" id="KW-1185">Reference proteome</keyword>
<evidence type="ECO:0000313" key="5">
    <source>
        <dbReference type="EMBL" id="MBB6018116.1"/>
    </source>
</evidence>
<dbReference type="Pfam" id="PF01408">
    <property type="entry name" value="GFO_IDH_MocA"/>
    <property type="match status" value="1"/>
</dbReference>
<feature type="domain" description="GFO/IDH/MocA-like oxidoreductase" evidence="4">
    <location>
        <begin position="138"/>
        <end position="252"/>
    </location>
</feature>
<dbReference type="OrthoDB" id="2350336at2"/>
<dbReference type="SUPFAM" id="SSF55347">
    <property type="entry name" value="Glyceraldehyde-3-phosphate dehydrogenase-like, C-terminal domain"/>
    <property type="match status" value="1"/>
</dbReference>
<evidence type="ECO:0000259" key="4">
    <source>
        <dbReference type="Pfam" id="PF22725"/>
    </source>
</evidence>
<protein>
    <submittedName>
        <fullName evidence="5">Dehydrogenase</fullName>
    </submittedName>
    <submittedName>
        <fullName evidence="6">Gfo/Idh/MocA family oxidoreductase</fullName>
    </submittedName>
</protein>
<keyword evidence="2" id="KW-0560">Oxidoreductase</keyword>
<dbReference type="InterPro" id="IPR055170">
    <property type="entry name" value="GFO_IDH_MocA-like_dom"/>
</dbReference>
<dbReference type="InterPro" id="IPR050984">
    <property type="entry name" value="Gfo/Idh/MocA_domain"/>
</dbReference>
<dbReference type="EMBL" id="VDMO01000023">
    <property type="protein sequence ID" value="TNM68279.1"/>
    <property type="molecule type" value="Genomic_DNA"/>
</dbReference>
<dbReference type="AlphaFoldDB" id="A0A5C4Y074"/>
<evidence type="ECO:0000313" key="7">
    <source>
        <dbReference type="Proteomes" id="UP000313988"/>
    </source>
</evidence>
<evidence type="ECO:0000259" key="3">
    <source>
        <dbReference type="Pfam" id="PF01408"/>
    </source>
</evidence>
<comment type="similarity">
    <text evidence="1">Belongs to the Gfo/Idh/MocA family.</text>
</comment>
<dbReference type="InterPro" id="IPR036291">
    <property type="entry name" value="NAD(P)-bd_dom_sf"/>
</dbReference>
<dbReference type="Pfam" id="PF22725">
    <property type="entry name" value="GFO_IDH_MocA_C3"/>
    <property type="match status" value="1"/>
</dbReference>
<dbReference type="Gene3D" id="3.30.360.10">
    <property type="entry name" value="Dihydrodipicolinate Reductase, domain 2"/>
    <property type="match status" value="1"/>
</dbReference>
<feature type="domain" description="Gfo/Idh/MocA-like oxidoreductase N-terminal" evidence="3">
    <location>
        <begin position="11"/>
        <end position="126"/>
    </location>
</feature>
<dbReference type="PANTHER" id="PTHR22604:SF105">
    <property type="entry name" value="TRANS-1,2-DIHYDROBENZENE-1,2-DIOL DEHYDROGENASE"/>
    <property type="match status" value="1"/>
</dbReference>
<dbReference type="GO" id="GO:0000166">
    <property type="term" value="F:nucleotide binding"/>
    <property type="evidence" value="ECO:0007669"/>
    <property type="project" value="InterPro"/>
</dbReference>
<dbReference type="EMBL" id="JACHEW010000024">
    <property type="protein sequence ID" value="MBB6018116.1"/>
    <property type="molecule type" value="Genomic_DNA"/>
</dbReference>
<reference evidence="6 7" key="1">
    <citation type="submission" date="2019-06" db="EMBL/GenBank/DDBJ databases">
        <title>Genome sequence of Deinococcus radiopugnans ATCC 19172.</title>
        <authorList>
            <person name="Maclea K.S."/>
            <person name="Maynard C.R."/>
        </authorList>
    </citation>
    <scope>NUCLEOTIDE SEQUENCE [LARGE SCALE GENOMIC DNA]</scope>
    <source>
        <strain evidence="6 7">ATCC 19172</strain>
    </source>
</reference>